<keyword evidence="2" id="KW-1185">Reference proteome</keyword>
<dbReference type="OrthoDB" id="682403at2759"/>
<dbReference type="Proteomes" id="UP000823388">
    <property type="component" value="Chromosome 2K"/>
</dbReference>
<dbReference type="PANTHER" id="PTHR31264:SF3">
    <property type="entry name" value="OS07G0554100 PROTEIN"/>
    <property type="match status" value="1"/>
</dbReference>
<reference evidence="1 2" key="1">
    <citation type="submission" date="2020-05" db="EMBL/GenBank/DDBJ databases">
        <title>WGS assembly of Panicum virgatum.</title>
        <authorList>
            <person name="Lovell J.T."/>
            <person name="Jenkins J."/>
            <person name="Shu S."/>
            <person name="Juenger T.E."/>
            <person name="Schmutz J."/>
        </authorList>
    </citation>
    <scope>NUCLEOTIDE SEQUENCE [LARGE SCALE GENOMIC DNA]</scope>
    <source>
        <strain evidence="2">cv. AP13</strain>
    </source>
</reference>
<evidence type="ECO:0000313" key="2">
    <source>
        <dbReference type="Proteomes" id="UP000823388"/>
    </source>
</evidence>
<proteinExistence type="predicted"/>
<comment type="caution">
    <text evidence="1">The sequence shown here is derived from an EMBL/GenBank/DDBJ whole genome shotgun (WGS) entry which is preliminary data.</text>
</comment>
<gene>
    <name evidence="1" type="ORF">PVAP13_2KG483500</name>
</gene>
<dbReference type="PANTHER" id="PTHR31264">
    <property type="entry name" value="OS07G0554500 PROTEIN-RELATED"/>
    <property type="match status" value="1"/>
</dbReference>
<sequence length="436" mass="48149">MQRRSLEDYAITFPKFSWPKSLPLYVIIVLPTLDSDLYFLHQWISLLQVIGTEQMALPAQPGAVGDDSSPPILRLAEDLLAKIFLLLPALADVESTAAACPAFRRVVADRSFLRLLRRAHLHRAPFVGFLFCKFHPAEAPHSSAPCARALERAADLSFSYIHSTGSFTRWFPLDARDGRVVLGHGSSSSFVVCDPLYRRCLLLPPIPEPGAARQCPFLFPAKGDEAETSFKLGCMAEFEPGLMLCLVFSSSTGQWSNLRSDGILSKPKPFYACGCFYWKLTPDMLLVLDTRAMAMGFDVVEIPSTYGERDFVVAEAGEGRTGIFSLRHSYARAASSLICAVKQGGGAGVNWQYKRRLSLPPRFRYAFAGASDRHLLLHGSPWNHQEKASDENSDSGSGYFSVESHTMKIEKVCGLRVLVDAVPYTSFPPSLCLPSI</sequence>
<dbReference type="InterPro" id="IPR036047">
    <property type="entry name" value="F-box-like_dom_sf"/>
</dbReference>
<dbReference type="SUPFAM" id="SSF81383">
    <property type="entry name" value="F-box domain"/>
    <property type="match status" value="1"/>
</dbReference>
<name>A0A8T0WS95_PANVG</name>
<evidence type="ECO:0000313" key="1">
    <source>
        <dbReference type="EMBL" id="KAG2646059.1"/>
    </source>
</evidence>
<dbReference type="AlphaFoldDB" id="A0A8T0WS95"/>
<evidence type="ECO:0008006" key="3">
    <source>
        <dbReference type="Google" id="ProtNLM"/>
    </source>
</evidence>
<dbReference type="EMBL" id="CM029039">
    <property type="protein sequence ID" value="KAG2646059.1"/>
    <property type="molecule type" value="Genomic_DNA"/>
</dbReference>
<accession>A0A8T0WS95</accession>
<protein>
    <recommendedName>
        <fullName evidence="3">F-box domain-containing protein</fullName>
    </recommendedName>
</protein>
<organism evidence="1 2">
    <name type="scientific">Panicum virgatum</name>
    <name type="common">Blackwell switchgrass</name>
    <dbReference type="NCBI Taxonomy" id="38727"/>
    <lineage>
        <taxon>Eukaryota</taxon>
        <taxon>Viridiplantae</taxon>
        <taxon>Streptophyta</taxon>
        <taxon>Embryophyta</taxon>
        <taxon>Tracheophyta</taxon>
        <taxon>Spermatophyta</taxon>
        <taxon>Magnoliopsida</taxon>
        <taxon>Liliopsida</taxon>
        <taxon>Poales</taxon>
        <taxon>Poaceae</taxon>
        <taxon>PACMAD clade</taxon>
        <taxon>Panicoideae</taxon>
        <taxon>Panicodae</taxon>
        <taxon>Paniceae</taxon>
        <taxon>Panicinae</taxon>
        <taxon>Panicum</taxon>
        <taxon>Panicum sect. Hiantes</taxon>
    </lineage>
</organism>